<protein>
    <recommendedName>
        <fullName evidence="3">Endonuclease/exonuclease/phosphatase domain-containing protein</fullName>
    </recommendedName>
</protein>
<accession>A0A199VCG2</accession>
<dbReference type="InterPro" id="IPR036691">
    <property type="entry name" value="Endo/exonu/phosph_ase_sf"/>
</dbReference>
<evidence type="ECO:0008006" key="3">
    <source>
        <dbReference type="Google" id="ProtNLM"/>
    </source>
</evidence>
<dbReference type="EMBL" id="LSRQ01002355">
    <property type="protein sequence ID" value="OAY74561.1"/>
    <property type="molecule type" value="Genomic_DNA"/>
</dbReference>
<dbReference type="PANTHER" id="PTHR33710:SF71">
    <property type="entry name" value="ENDONUCLEASE_EXONUCLEASE_PHOSPHATASE DOMAIN-CONTAINING PROTEIN"/>
    <property type="match status" value="1"/>
</dbReference>
<dbReference type="AlphaFoldDB" id="A0A199VCG2"/>
<dbReference type="SUPFAM" id="SSF56219">
    <property type="entry name" value="DNase I-like"/>
    <property type="match status" value="1"/>
</dbReference>
<gene>
    <name evidence="1" type="ORF">ACMD2_18612</name>
</gene>
<organism evidence="1 2">
    <name type="scientific">Ananas comosus</name>
    <name type="common">Pineapple</name>
    <name type="synonym">Ananas ananas</name>
    <dbReference type="NCBI Taxonomy" id="4615"/>
    <lineage>
        <taxon>Eukaryota</taxon>
        <taxon>Viridiplantae</taxon>
        <taxon>Streptophyta</taxon>
        <taxon>Embryophyta</taxon>
        <taxon>Tracheophyta</taxon>
        <taxon>Spermatophyta</taxon>
        <taxon>Magnoliopsida</taxon>
        <taxon>Liliopsida</taxon>
        <taxon>Poales</taxon>
        <taxon>Bromeliaceae</taxon>
        <taxon>Bromelioideae</taxon>
        <taxon>Ananas</taxon>
    </lineage>
</organism>
<evidence type="ECO:0000313" key="2">
    <source>
        <dbReference type="Proteomes" id="UP000092600"/>
    </source>
</evidence>
<name>A0A199VCG2_ANACO</name>
<reference evidence="1 2" key="1">
    <citation type="journal article" date="2016" name="DNA Res.">
        <title>The draft genome of MD-2 pineapple using hybrid error correction of long reads.</title>
        <authorList>
            <person name="Redwan R.M."/>
            <person name="Saidin A."/>
            <person name="Kumar S.V."/>
        </authorList>
    </citation>
    <scope>NUCLEOTIDE SEQUENCE [LARGE SCALE GENOMIC DNA]</scope>
    <source>
        <strain evidence="2">cv. MD2</strain>
        <tissue evidence="1">Leaf</tissue>
    </source>
</reference>
<dbReference type="Proteomes" id="UP000092600">
    <property type="component" value="Unassembled WGS sequence"/>
</dbReference>
<sequence length="349" mass="39615">MRLQEGGGGGVSESALRKIVHKSNRCGVRLDGTEAKKFADWNVRGLNDPSKRFVVRDESKVNHVSGSFLRSLAGSFLDKCVFLESNGASDGLITCWSSQVFSCKEVIVRNYSISILLEMVNCGTRFFLTNVYGLATWDGKEDFFSELALLKDCCKGKWVMCGDFNCTREPYERNGKAWSSRATVLFNNLIRDLELIDLPMTNQSFTWSNLQKPPTLARLDRLLVSTDWDLDFPISKVAGLPRVALDHNKREELKTKLAEVLKDEEALWKSRAKQHWLREGDSNTKFFHAVANGRRRVNRIDTLDEDGRVYQSEGEKQNLLFLKHPNGSLSELRLYGGIFFGESKSIQKI</sequence>
<dbReference type="Gene3D" id="3.60.10.10">
    <property type="entry name" value="Endonuclease/exonuclease/phosphatase"/>
    <property type="match status" value="1"/>
</dbReference>
<evidence type="ECO:0000313" key="1">
    <source>
        <dbReference type="EMBL" id="OAY74561.1"/>
    </source>
</evidence>
<dbReference type="PANTHER" id="PTHR33710">
    <property type="entry name" value="BNAC02G09200D PROTEIN"/>
    <property type="match status" value="1"/>
</dbReference>
<dbReference type="STRING" id="4615.A0A199VCG2"/>
<comment type="caution">
    <text evidence="1">The sequence shown here is derived from an EMBL/GenBank/DDBJ whole genome shotgun (WGS) entry which is preliminary data.</text>
</comment>
<proteinExistence type="predicted"/>